<dbReference type="Proteomes" id="UP000295198">
    <property type="component" value="Unassembled WGS sequence"/>
</dbReference>
<dbReference type="GO" id="GO:0008270">
    <property type="term" value="F:zinc ion binding"/>
    <property type="evidence" value="ECO:0007669"/>
    <property type="project" value="InterPro"/>
</dbReference>
<dbReference type="AlphaFoldDB" id="A0A4Q4Z2U2"/>
<keyword evidence="1" id="KW-0479">Metal-binding</keyword>
<dbReference type="OrthoDB" id="9812156at2"/>
<feature type="region of interest" description="Disordered" evidence="3">
    <location>
        <begin position="328"/>
        <end position="368"/>
    </location>
</feature>
<evidence type="ECO:0000256" key="3">
    <source>
        <dbReference type="SAM" id="MobiDB-lite"/>
    </source>
</evidence>
<evidence type="ECO:0000256" key="1">
    <source>
        <dbReference type="ARBA" id="ARBA00022723"/>
    </source>
</evidence>
<dbReference type="EMBL" id="SDKM01000073">
    <property type="protein sequence ID" value="RYP81226.1"/>
    <property type="molecule type" value="Genomic_DNA"/>
</dbReference>
<evidence type="ECO:0000313" key="6">
    <source>
        <dbReference type="Proteomes" id="UP000295198"/>
    </source>
</evidence>
<reference evidence="5 6" key="1">
    <citation type="submission" date="2019-01" db="EMBL/GenBank/DDBJ databases">
        <title>Nocardioides guangzhouensis sp. nov., an actinobacterium isolated from soil.</title>
        <authorList>
            <person name="Fu Y."/>
            <person name="Cai Y."/>
            <person name="Lin Z."/>
            <person name="Chen P."/>
        </authorList>
    </citation>
    <scope>NUCLEOTIDE SEQUENCE [LARGE SCALE GENOMIC DNA]</scope>
    <source>
        <strain evidence="5 6">130</strain>
    </source>
</reference>
<comment type="caution">
    <text evidence="5">The sequence shown here is derived from an EMBL/GenBank/DDBJ whole genome shotgun (WGS) entry which is preliminary data.</text>
</comment>
<accession>A0A4Q4Z2U2</accession>
<evidence type="ECO:0000256" key="2">
    <source>
        <dbReference type="ARBA" id="ARBA00022801"/>
    </source>
</evidence>
<organism evidence="5 6">
    <name type="scientific">Nocardioides guangzhouensis</name>
    <dbReference type="NCBI Taxonomy" id="2497878"/>
    <lineage>
        <taxon>Bacteria</taxon>
        <taxon>Bacillati</taxon>
        <taxon>Actinomycetota</taxon>
        <taxon>Actinomycetes</taxon>
        <taxon>Propionibacteriales</taxon>
        <taxon>Nocardioidaceae</taxon>
        <taxon>Nocardioides</taxon>
    </lineage>
</organism>
<dbReference type="Pfam" id="PF08797">
    <property type="entry name" value="HIRAN"/>
    <property type="match status" value="1"/>
</dbReference>
<keyword evidence="6" id="KW-1185">Reference proteome</keyword>
<dbReference type="Gene3D" id="3.30.70.2330">
    <property type="match status" value="1"/>
</dbReference>
<dbReference type="GO" id="GO:0016818">
    <property type="term" value="F:hydrolase activity, acting on acid anhydrides, in phosphorus-containing anhydrides"/>
    <property type="evidence" value="ECO:0007669"/>
    <property type="project" value="InterPro"/>
</dbReference>
<protein>
    <recommendedName>
        <fullName evidence="4">HIRAN domain-containing protein</fullName>
    </recommendedName>
</protein>
<feature type="domain" description="HIRAN" evidence="4">
    <location>
        <begin position="63"/>
        <end position="117"/>
    </location>
</feature>
<dbReference type="GO" id="GO:0003676">
    <property type="term" value="F:nucleic acid binding"/>
    <property type="evidence" value="ECO:0007669"/>
    <property type="project" value="InterPro"/>
</dbReference>
<gene>
    <name evidence="5" type="ORF">EKO23_23860</name>
</gene>
<evidence type="ECO:0000313" key="5">
    <source>
        <dbReference type="EMBL" id="RYP81226.1"/>
    </source>
</evidence>
<sequence>MGDAPMGIFDRLKGAGRSANSEQEQVRQTATAHLYTGEEDLEVVGESRYQEHLRSICGGDPANKVLQAVTAVLVPEPDNPYDSNAVCVQIEGAVVGYLPRDVAAQYLPGLSQLMTERHGYIALEGVVVGGGMIGSRTGNLGVWLRHDPHDFGVDSTASAQRRPGSDLAPMQPGAMRTGFSEAWLTDVEDDSYDLSWFNALPDQDEPAIEMLRGLLESDPDPIDRHFQFSELESRLYKARDRDPRALDEFDDVCRRHDAEMEVICEAFIAKWDKIPLLETYKQMAIRQQKAHNWEQVVWWAQRGIDLYGDRAARPEAVDDLAKRKARAETKIEAARQPAKTKPPAVAKSGAPLDVPLADPTPASASLAGSEGTSEIEILTCTSCGGSFERLRVRGRKPLLCPNCRG</sequence>
<dbReference type="RefSeq" id="WP_134720988.1">
    <property type="nucleotide sequence ID" value="NZ_SDKM01000073.1"/>
</dbReference>
<proteinExistence type="predicted"/>
<evidence type="ECO:0000259" key="4">
    <source>
        <dbReference type="Pfam" id="PF08797"/>
    </source>
</evidence>
<keyword evidence="2" id="KW-0378">Hydrolase</keyword>
<dbReference type="InterPro" id="IPR014905">
    <property type="entry name" value="HIRAN"/>
</dbReference>
<name>A0A4Q4Z2U2_9ACTN</name>